<protein>
    <submittedName>
        <fullName evidence="2">Uncharacterized protein</fullName>
    </submittedName>
</protein>
<accession>A0A2K9ZH40</accession>
<evidence type="ECO:0000313" key="2">
    <source>
        <dbReference type="EMBL" id="AUW47573.1"/>
    </source>
</evidence>
<sequence>MAMAAASISWWVFGGGTILSPKSKPTLFTSEDIGPQSRNCAQQSTFRDNNEPANLL</sequence>
<feature type="compositionally biased region" description="Polar residues" evidence="1">
    <location>
        <begin position="36"/>
        <end position="47"/>
    </location>
</feature>
<gene>
    <name evidence="2" type="ORF">CUJ84_pRLN3000460</name>
</gene>
<keyword evidence="2" id="KW-0614">Plasmid</keyword>
<name>A0A2K9ZH40_RHILE</name>
<reference evidence="2 3" key="1">
    <citation type="submission" date="2017-11" db="EMBL/GenBank/DDBJ databases">
        <title>Complete genome of Rhizobium leguminosarum Norway, an ineffective micro-symbiont.</title>
        <authorList>
            <person name="Hoffrichter A."/>
            <person name="Liang J."/>
            <person name="Brachmann A."/>
            <person name="Marin M."/>
        </authorList>
    </citation>
    <scope>NUCLEOTIDE SEQUENCE [LARGE SCALE GENOMIC DNA]</scope>
    <source>
        <strain evidence="2 3">Norway</strain>
        <plasmid evidence="3">Plasmid prln3</plasmid>
    </source>
</reference>
<geneLocation type="plasmid" evidence="3">
    <name>prln3</name>
</geneLocation>
<evidence type="ECO:0000256" key="1">
    <source>
        <dbReference type="SAM" id="MobiDB-lite"/>
    </source>
</evidence>
<proteinExistence type="predicted"/>
<dbReference type="EMBL" id="CP025015">
    <property type="protein sequence ID" value="AUW47573.1"/>
    <property type="molecule type" value="Genomic_DNA"/>
</dbReference>
<dbReference type="Proteomes" id="UP000238523">
    <property type="component" value="Plasmid pRLN3"/>
</dbReference>
<feature type="region of interest" description="Disordered" evidence="1">
    <location>
        <begin position="24"/>
        <end position="56"/>
    </location>
</feature>
<dbReference type="AlphaFoldDB" id="A0A2K9ZH40"/>
<evidence type="ECO:0000313" key="3">
    <source>
        <dbReference type="Proteomes" id="UP000238523"/>
    </source>
</evidence>
<organism evidence="2 3">
    <name type="scientific">Rhizobium leguminosarum</name>
    <dbReference type="NCBI Taxonomy" id="384"/>
    <lineage>
        <taxon>Bacteria</taxon>
        <taxon>Pseudomonadati</taxon>
        <taxon>Pseudomonadota</taxon>
        <taxon>Alphaproteobacteria</taxon>
        <taxon>Hyphomicrobiales</taxon>
        <taxon>Rhizobiaceae</taxon>
        <taxon>Rhizobium/Agrobacterium group</taxon>
        <taxon>Rhizobium</taxon>
    </lineage>
</organism>